<accession>A0A812NGI4</accession>
<evidence type="ECO:0000313" key="1">
    <source>
        <dbReference type="EMBL" id="CAE7309761.1"/>
    </source>
</evidence>
<evidence type="ECO:0000313" key="2">
    <source>
        <dbReference type="Proteomes" id="UP000601435"/>
    </source>
</evidence>
<sequence length="194" mass="22116">MLFFLKYAKSEDLALTHKEFKKQTYPLHPAVSSYLDWAESMYRPGRELVDLSRSHSLMDSTDVTAVLQFLPLPPLPFPLPFERPELIEVLQAMRAPQGSSPSGAGLRARVIMSAVSGPLGFEQLIFPRYEDQFLRNSESILELYPQMRIACNILKASRYEDLKVGPPTKHSRPLMAGLDMFREIFYQQDPKLPG</sequence>
<protein>
    <submittedName>
        <fullName evidence="1">ATG8B protein</fullName>
    </submittedName>
</protein>
<proteinExistence type="predicted"/>
<dbReference type="AlphaFoldDB" id="A0A812NGI4"/>
<dbReference type="EMBL" id="CAJNJA010012975">
    <property type="protein sequence ID" value="CAE7309761.1"/>
    <property type="molecule type" value="Genomic_DNA"/>
</dbReference>
<dbReference type="Proteomes" id="UP000601435">
    <property type="component" value="Unassembled WGS sequence"/>
</dbReference>
<name>A0A812NGI4_9DINO</name>
<keyword evidence="2" id="KW-1185">Reference proteome</keyword>
<organism evidence="1 2">
    <name type="scientific">Symbiodinium necroappetens</name>
    <dbReference type="NCBI Taxonomy" id="1628268"/>
    <lineage>
        <taxon>Eukaryota</taxon>
        <taxon>Sar</taxon>
        <taxon>Alveolata</taxon>
        <taxon>Dinophyceae</taxon>
        <taxon>Suessiales</taxon>
        <taxon>Symbiodiniaceae</taxon>
        <taxon>Symbiodinium</taxon>
    </lineage>
</organism>
<comment type="caution">
    <text evidence="1">The sequence shown here is derived from an EMBL/GenBank/DDBJ whole genome shotgun (WGS) entry which is preliminary data.</text>
</comment>
<reference evidence="1" key="1">
    <citation type="submission" date="2021-02" db="EMBL/GenBank/DDBJ databases">
        <authorList>
            <person name="Dougan E. K."/>
            <person name="Rhodes N."/>
            <person name="Thang M."/>
            <person name="Chan C."/>
        </authorList>
    </citation>
    <scope>NUCLEOTIDE SEQUENCE</scope>
</reference>
<gene>
    <name evidence="1" type="primary">ATG8B</name>
    <name evidence="1" type="ORF">SNEC2469_LOCUS7699</name>
</gene>